<dbReference type="HAMAP" id="MF_00367">
    <property type="entry name" value="GTPase_Era"/>
    <property type="match status" value="1"/>
</dbReference>
<feature type="binding site" evidence="8">
    <location>
        <begin position="13"/>
        <end position="20"/>
    </location>
    <ligand>
        <name>GTP</name>
        <dbReference type="ChEBI" id="CHEBI:37565"/>
    </ligand>
</feature>
<feature type="binding site" evidence="8">
    <location>
        <begin position="122"/>
        <end position="125"/>
    </location>
    <ligand>
        <name>GTP</name>
        <dbReference type="ChEBI" id="CHEBI:37565"/>
    </ligand>
</feature>
<feature type="binding site" evidence="8">
    <location>
        <begin position="60"/>
        <end position="64"/>
    </location>
    <ligand>
        <name>GTP</name>
        <dbReference type="ChEBI" id="CHEBI:37565"/>
    </ligand>
</feature>
<feature type="region of interest" description="G3" evidence="9">
    <location>
        <begin position="60"/>
        <end position="63"/>
    </location>
</feature>
<keyword evidence="8" id="KW-1003">Cell membrane</keyword>
<feature type="region of interest" description="G2" evidence="9">
    <location>
        <begin position="39"/>
        <end position="43"/>
    </location>
</feature>
<organism evidence="13 14">
    <name type="scientific">Dethiosulfatibacter aminovorans DSM 17477</name>
    <dbReference type="NCBI Taxonomy" id="1121476"/>
    <lineage>
        <taxon>Bacteria</taxon>
        <taxon>Bacillati</taxon>
        <taxon>Bacillota</taxon>
        <taxon>Tissierellia</taxon>
        <taxon>Dethiosulfatibacter</taxon>
    </lineage>
</organism>
<sequence>MSEFKSGFVTVVGRPNVGKSTLINYMVGEKVMIMSDKPQTTRNKIRAVYTDKEAQIVFIDTPGIHKGRSKLSDFMQSEIDGALEEMDVLIFITDEKNKLGPGDKYIIEKVREMAIPKIALVNKSDLYKENEAVEEEIRDMNVFSDVIRISATTGKNIGRIVSFIKENLNEGPQYFPEDYMTDRPEWFVISELIREKALLTLEDEVPHGVGVMIEKIEERKNKNMIDVYAVILCERKSHKGIIIGKGGSKLSSIGKKARIDIERLLGTKVYLNLWVKVNKDWRDNEKMLKELGYKSW</sequence>
<comment type="subunit">
    <text evidence="8">Monomer.</text>
</comment>
<evidence type="ECO:0000313" key="13">
    <source>
        <dbReference type="EMBL" id="SHI76358.1"/>
    </source>
</evidence>
<evidence type="ECO:0000256" key="9">
    <source>
        <dbReference type="PROSITE-ProRule" id="PRU01050"/>
    </source>
</evidence>
<dbReference type="InterPro" id="IPR009019">
    <property type="entry name" value="KH_sf_prok-type"/>
</dbReference>
<dbReference type="PROSITE" id="PS50823">
    <property type="entry name" value="KH_TYPE_2"/>
    <property type="match status" value="1"/>
</dbReference>
<evidence type="ECO:0000256" key="5">
    <source>
        <dbReference type="ARBA" id="ARBA00022884"/>
    </source>
</evidence>
<dbReference type="GO" id="GO:0003924">
    <property type="term" value="F:GTPase activity"/>
    <property type="evidence" value="ECO:0007669"/>
    <property type="project" value="UniProtKB-UniRule"/>
</dbReference>
<dbReference type="InterPro" id="IPR015946">
    <property type="entry name" value="KH_dom-like_a/b"/>
</dbReference>
<dbReference type="GO" id="GO:0070181">
    <property type="term" value="F:small ribosomal subunit rRNA binding"/>
    <property type="evidence" value="ECO:0007669"/>
    <property type="project" value="UniProtKB-UniRule"/>
</dbReference>
<dbReference type="SUPFAM" id="SSF54814">
    <property type="entry name" value="Prokaryotic type KH domain (KH-domain type II)"/>
    <property type="match status" value="1"/>
</dbReference>
<keyword evidence="8" id="KW-0699">rRNA-binding</keyword>
<evidence type="ECO:0000256" key="1">
    <source>
        <dbReference type="ARBA" id="ARBA00007921"/>
    </source>
</evidence>
<dbReference type="Proteomes" id="UP000184052">
    <property type="component" value="Unassembled WGS sequence"/>
</dbReference>
<dbReference type="Gene3D" id="3.30.300.20">
    <property type="match status" value="1"/>
</dbReference>
<comment type="similarity">
    <text evidence="1 8 9 10">Belongs to the TRAFAC class TrmE-Era-EngA-EngB-Septin-like GTPase superfamily. Era GTPase family.</text>
</comment>
<dbReference type="STRING" id="1121476.SAMN02745751_01033"/>
<evidence type="ECO:0000256" key="7">
    <source>
        <dbReference type="ARBA" id="ARBA00023136"/>
    </source>
</evidence>
<evidence type="ECO:0000256" key="4">
    <source>
        <dbReference type="ARBA" id="ARBA00022741"/>
    </source>
</evidence>
<dbReference type="InterPro" id="IPR030388">
    <property type="entry name" value="G_ERA_dom"/>
</dbReference>
<dbReference type="InterPro" id="IPR005225">
    <property type="entry name" value="Small_GTP-bd"/>
</dbReference>
<dbReference type="GO" id="GO:0043024">
    <property type="term" value="F:ribosomal small subunit binding"/>
    <property type="evidence" value="ECO:0007669"/>
    <property type="project" value="TreeGrafter"/>
</dbReference>
<feature type="domain" description="KH type-2" evidence="11">
    <location>
        <begin position="201"/>
        <end position="279"/>
    </location>
</feature>
<name>A0A1M6DTK9_9FIRM</name>
<keyword evidence="7 8" id="KW-0472">Membrane</keyword>
<dbReference type="EMBL" id="FQZL01000006">
    <property type="protein sequence ID" value="SHI76358.1"/>
    <property type="molecule type" value="Genomic_DNA"/>
</dbReference>
<evidence type="ECO:0000256" key="6">
    <source>
        <dbReference type="ARBA" id="ARBA00023134"/>
    </source>
</evidence>
<evidence type="ECO:0000256" key="2">
    <source>
        <dbReference type="ARBA" id="ARBA00020484"/>
    </source>
</evidence>
<keyword evidence="8" id="KW-0963">Cytoplasm</keyword>
<proteinExistence type="inferred from homology"/>
<dbReference type="InterPro" id="IPR006073">
    <property type="entry name" value="GTP-bd"/>
</dbReference>
<keyword evidence="3 8" id="KW-0690">Ribosome biogenesis</keyword>
<dbReference type="GO" id="GO:0005525">
    <property type="term" value="F:GTP binding"/>
    <property type="evidence" value="ECO:0007669"/>
    <property type="project" value="UniProtKB-UniRule"/>
</dbReference>
<feature type="region of interest" description="G5" evidence="9">
    <location>
        <begin position="149"/>
        <end position="151"/>
    </location>
</feature>
<comment type="subcellular location">
    <subcellularLocation>
        <location evidence="8">Cytoplasm</location>
    </subcellularLocation>
    <subcellularLocation>
        <location evidence="8">Cell membrane</location>
        <topology evidence="8">Peripheral membrane protein</topology>
    </subcellularLocation>
</comment>
<evidence type="ECO:0000256" key="10">
    <source>
        <dbReference type="RuleBase" id="RU003761"/>
    </source>
</evidence>
<dbReference type="InterPro" id="IPR004044">
    <property type="entry name" value="KH_dom_type_2"/>
</dbReference>
<evidence type="ECO:0000259" key="11">
    <source>
        <dbReference type="PROSITE" id="PS50823"/>
    </source>
</evidence>
<keyword evidence="6 8" id="KW-0342">GTP-binding</keyword>
<dbReference type="GO" id="GO:0005829">
    <property type="term" value="C:cytosol"/>
    <property type="evidence" value="ECO:0007669"/>
    <property type="project" value="TreeGrafter"/>
</dbReference>
<dbReference type="AlphaFoldDB" id="A0A1M6DTK9"/>
<dbReference type="CDD" id="cd04163">
    <property type="entry name" value="Era"/>
    <property type="match status" value="1"/>
</dbReference>
<evidence type="ECO:0000313" key="14">
    <source>
        <dbReference type="Proteomes" id="UP000184052"/>
    </source>
</evidence>
<dbReference type="Pfam" id="PF07650">
    <property type="entry name" value="KH_2"/>
    <property type="match status" value="1"/>
</dbReference>
<dbReference type="FunFam" id="3.30.300.20:FF:000003">
    <property type="entry name" value="GTPase Era"/>
    <property type="match status" value="1"/>
</dbReference>
<dbReference type="PANTHER" id="PTHR42698">
    <property type="entry name" value="GTPASE ERA"/>
    <property type="match status" value="1"/>
</dbReference>
<dbReference type="SUPFAM" id="SSF52540">
    <property type="entry name" value="P-loop containing nucleoside triphosphate hydrolases"/>
    <property type="match status" value="1"/>
</dbReference>
<dbReference type="PROSITE" id="PS51713">
    <property type="entry name" value="G_ERA"/>
    <property type="match status" value="1"/>
</dbReference>
<dbReference type="Pfam" id="PF01926">
    <property type="entry name" value="MMR_HSR1"/>
    <property type="match status" value="1"/>
</dbReference>
<dbReference type="GO" id="GO:0005886">
    <property type="term" value="C:plasma membrane"/>
    <property type="evidence" value="ECO:0007669"/>
    <property type="project" value="UniProtKB-SubCell"/>
</dbReference>
<feature type="region of interest" description="G4" evidence="9">
    <location>
        <begin position="122"/>
        <end position="125"/>
    </location>
</feature>
<dbReference type="InterPro" id="IPR005662">
    <property type="entry name" value="GTPase_Era-like"/>
</dbReference>
<reference evidence="13 14" key="1">
    <citation type="submission" date="2016-11" db="EMBL/GenBank/DDBJ databases">
        <authorList>
            <person name="Jaros S."/>
            <person name="Januszkiewicz K."/>
            <person name="Wedrychowicz H."/>
        </authorList>
    </citation>
    <scope>NUCLEOTIDE SEQUENCE [LARGE SCALE GENOMIC DNA]</scope>
    <source>
        <strain evidence="13 14">DSM 17477</strain>
    </source>
</reference>
<evidence type="ECO:0000259" key="12">
    <source>
        <dbReference type="PROSITE" id="PS51713"/>
    </source>
</evidence>
<dbReference type="NCBIfam" id="NF000908">
    <property type="entry name" value="PRK00089.1"/>
    <property type="match status" value="1"/>
</dbReference>
<dbReference type="OrthoDB" id="9805918at2"/>
<dbReference type="PRINTS" id="PR00326">
    <property type="entry name" value="GTP1OBG"/>
</dbReference>
<dbReference type="FunFam" id="3.40.50.300:FF:000094">
    <property type="entry name" value="GTPase Era"/>
    <property type="match status" value="1"/>
</dbReference>
<dbReference type="GO" id="GO:0000028">
    <property type="term" value="P:ribosomal small subunit assembly"/>
    <property type="evidence" value="ECO:0007669"/>
    <property type="project" value="TreeGrafter"/>
</dbReference>
<keyword evidence="5 8" id="KW-0694">RNA-binding</keyword>
<keyword evidence="14" id="KW-1185">Reference proteome</keyword>
<dbReference type="RefSeq" id="WP_073048136.1">
    <property type="nucleotide sequence ID" value="NZ_FQZL01000006.1"/>
</dbReference>
<gene>
    <name evidence="8" type="primary">era</name>
    <name evidence="13" type="ORF">SAMN02745751_01033</name>
</gene>
<protein>
    <recommendedName>
        <fullName evidence="2 8">GTPase Era</fullName>
    </recommendedName>
</protein>
<feature type="domain" description="Era-type G" evidence="12">
    <location>
        <begin position="5"/>
        <end position="170"/>
    </location>
</feature>
<dbReference type="CDD" id="cd22534">
    <property type="entry name" value="KH-II_Era"/>
    <property type="match status" value="1"/>
</dbReference>
<feature type="region of interest" description="G1" evidence="9">
    <location>
        <begin position="13"/>
        <end position="20"/>
    </location>
</feature>
<comment type="function">
    <text evidence="8">An essential GTPase that binds both GDP and GTP, with rapid nucleotide exchange. Plays a role in 16S rRNA processing and 30S ribosomal subunit biogenesis and possibly also in cell cycle regulation and energy metabolism.</text>
</comment>
<dbReference type="PANTHER" id="PTHR42698:SF1">
    <property type="entry name" value="GTPASE ERA, MITOCHONDRIAL"/>
    <property type="match status" value="1"/>
</dbReference>
<accession>A0A1M6DTK9</accession>
<evidence type="ECO:0000256" key="8">
    <source>
        <dbReference type="HAMAP-Rule" id="MF_00367"/>
    </source>
</evidence>
<dbReference type="InterPro" id="IPR027417">
    <property type="entry name" value="P-loop_NTPase"/>
</dbReference>
<dbReference type="Gene3D" id="3.40.50.300">
    <property type="entry name" value="P-loop containing nucleotide triphosphate hydrolases"/>
    <property type="match status" value="1"/>
</dbReference>
<evidence type="ECO:0000256" key="3">
    <source>
        <dbReference type="ARBA" id="ARBA00022517"/>
    </source>
</evidence>
<dbReference type="NCBIfam" id="TIGR00231">
    <property type="entry name" value="small_GTP"/>
    <property type="match status" value="1"/>
</dbReference>
<dbReference type="NCBIfam" id="TIGR00436">
    <property type="entry name" value="era"/>
    <property type="match status" value="1"/>
</dbReference>
<keyword evidence="4 8" id="KW-0547">Nucleotide-binding</keyword>